<dbReference type="PROSITE" id="PS50053">
    <property type="entry name" value="UBIQUITIN_2"/>
    <property type="match status" value="1"/>
</dbReference>
<dbReference type="GO" id="GO:0071816">
    <property type="term" value="P:tail-anchored membrane protein insertion into ER membrane"/>
    <property type="evidence" value="ECO:0007669"/>
    <property type="project" value="TreeGrafter"/>
</dbReference>
<evidence type="ECO:0000313" key="4">
    <source>
        <dbReference type="Proteomes" id="UP000001819"/>
    </source>
</evidence>
<dbReference type="KEGG" id="dpo:4803173"/>
<dbReference type="AlphaFoldDB" id="A0A6I8USH4"/>
<dbReference type="GO" id="GO:0071818">
    <property type="term" value="C:BAT3 complex"/>
    <property type="evidence" value="ECO:0007669"/>
    <property type="project" value="TreeGrafter"/>
</dbReference>
<dbReference type="Bgee" id="FBgn0077214">
    <property type="expression patterns" value="Expressed in male reproductive system and 2 other cell types or tissues"/>
</dbReference>
<dbReference type="InterPro" id="IPR029071">
    <property type="entry name" value="Ubiquitin-like_domsf"/>
</dbReference>
<dbReference type="GO" id="GO:0006620">
    <property type="term" value="P:post-translational protein targeting to endoplasmic reticulum membrane"/>
    <property type="evidence" value="ECO:0007669"/>
    <property type="project" value="InterPro"/>
</dbReference>
<dbReference type="FunCoup" id="A0A6I8USH4">
    <property type="interactions" value="197"/>
</dbReference>
<gene>
    <name evidence="5" type="primary">LOC4803173</name>
</gene>
<feature type="domain" description="Ubiquitin-like" evidence="3">
    <location>
        <begin position="1"/>
        <end position="77"/>
    </location>
</feature>
<dbReference type="InParanoid" id="A0A6I8USH4"/>
<dbReference type="OMA" id="RGFRKFY"/>
<dbReference type="RefSeq" id="XP_001359957.1">
    <property type="nucleotide sequence ID" value="XM_001359920.4"/>
</dbReference>
<dbReference type="Gene3D" id="3.10.20.90">
    <property type="entry name" value="Phosphatidylinositol 3-kinase Catalytic Subunit, Chain A, domain 1"/>
    <property type="match status" value="1"/>
</dbReference>
<evidence type="ECO:0000259" key="3">
    <source>
        <dbReference type="PROSITE" id="PS50053"/>
    </source>
</evidence>
<evidence type="ECO:0000256" key="2">
    <source>
        <dbReference type="ARBA" id="ARBA00022490"/>
    </source>
</evidence>
<organism evidence="4 5">
    <name type="scientific">Drosophila pseudoobscura pseudoobscura</name>
    <name type="common">Fruit fly</name>
    <dbReference type="NCBI Taxonomy" id="46245"/>
    <lineage>
        <taxon>Eukaryota</taxon>
        <taxon>Metazoa</taxon>
        <taxon>Ecdysozoa</taxon>
        <taxon>Arthropoda</taxon>
        <taxon>Hexapoda</taxon>
        <taxon>Insecta</taxon>
        <taxon>Pterygota</taxon>
        <taxon>Neoptera</taxon>
        <taxon>Endopterygota</taxon>
        <taxon>Diptera</taxon>
        <taxon>Brachycera</taxon>
        <taxon>Muscomorpha</taxon>
        <taxon>Ephydroidea</taxon>
        <taxon>Drosophilidae</taxon>
        <taxon>Drosophila</taxon>
        <taxon>Sophophora</taxon>
    </lineage>
</organism>
<evidence type="ECO:0000313" key="5">
    <source>
        <dbReference type="RefSeq" id="XP_001359957.1"/>
    </source>
</evidence>
<dbReference type="SMART" id="SM00213">
    <property type="entry name" value="UBQ"/>
    <property type="match status" value="1"/>
</dbReference>
<dbReference type="PANTHER" id="PTHR46555:SF1">
    <property type="entry name" value="UBIQUITIN-LIKE PROTEIN 4A"/>
    <property type="match status" value="1"/>
</dbReference>
<dbReference type="InterPro" id="IPR000626">
    <property type="entry name" value="Ubiquitin-like_dom"/>
</dbReference>
<dbReference type="InterPro" id="IPR047154">
    <property type="entry name" value="UBL4A-like"/>
</dbReference>
<keyword evidence="2" id="KW-0963">Cytoplasm</keyword>
<proteinExistence type="predicted"/>
<comment type="subcellular location">
    <subcellularLocation>
        <location evidence="1">Cytoplasm</location>
        <location evidence="1">Cytosol</location>
    </subcellularLocation>
</comment>
<dbReference type="PANTHER" id="PTHR46555">
    <property type="entry name" value="UBIQUITIN-LIKE PROTEIN 4A"/>
    <property type="match status" value="1"/>
</dbReference>
<dbReference type="SUPFAM" id="SSF54236">
    <property type="entry name" value="Ubiquitin-like"/>
    <property type="match status" value="1"/>
</dbReference>
<dbReference type="GeneID" id="4803173"/>
<sequence length="130" mass="14902">MQIIIKVLTGKDCTLEVLPTNTILEVKQQIETALKITAANQKLLLMGRPLNNDLTISSYANIKEGTKINLVVMKPSLRDCILRGFRKFYNEQQSERLTNEFMADFERKLKEHSLDDLERFAESTIGKVET</sequence>
<dbReference type="Proteomes" id="UP000001819">
    <property type="component" value="Chromosome 2"/>
</dbReference>
<keyword evidence="4" id="KW-1185">Reference proteome</keyword>
<name>A0A6I8USH4_DROPS</name>
<evidence type="ECO:0000256" key="1">
    <source>
        <dbReference type="ARBA" id="ARBA00004514"/>
    </source>
</evidence>
<dbReference type="GO" id="GO:0051087">
    <property type="term" value="F:protein-folding chaperone binding"/>
    <property type="evidence" value="ECO:0007669"/>
    <property type="project" value="TreeGrafter"/>
</dbReference>
<dbReference type="Pfam" id="PF00240">
    <property type="entry name" value="ubiquitin"/>
    <property type="match status" value="1"/>
</dbReference>
<accession>A0A6I8USH4</accession>
<reference evidence="4" key="1">
    <citation type="submission" date="2024-06" db="UniProtKB">
        <authorList>
            <consortium name="RefSeq"/>
        </authorList>
    </citation>
    <scope>NUCLEOTIDE SEQUENCE [LARGE SCALE GENOMIC DNA]</scope>
    <source>
        <strain evidence="4">MV2-25</strain>
    </source>
</reference>
<protein>
    <submittedName>
        <fullName evidence="5">Ubiquitin-like protein 4A</fullName>
    </submittedName>
</protein>
<reference evidence="5" key="2">
    <citation type="submission" date="2025-08" db="UniProtKB">
        <authorList>
            <consortium name="RefSeq"/>
        </authorList>
    </citation>
    <scope>IDENTIFICATION</scope>
    <source>
        <strain evidence="5">MV-25-SWS-2005</strain>
        <tissue evidence="5">Whole body</tissue>
    </source>
</reference>